<dbReference type="Pfam" id="PF12796">
    <property type="entry name" value="Ank_2"/>
    <property type="match status" value="4"/>
</dbReference>
<keyword evidence="5" id="KW-1185">Reference proteome</keyword>
<dbReference type="SUPFAM" id="SSF55811">
    <property type="entry name" value="Nudix"/>
    <property type="match status" value="1"/>
</dbReference>
<dbReference type="AlphaFoldDB" id="A0AA36J6R0"/>
<dbReference type="PANTHER" id="PTHR24123:SF33">
    <property type="entry name" value="PROTEIN HOS4"/>
    <property type="match status" value="1"/>
</dbReference>
<dbReference type="SMART" id="SM00248">
    <property type="entry name" value="ANK"/>
    <property type="match status" value="9"/>
</dbReference>
<comment type="caution">
    <text evidence="4">The sequence shown here is derived from an EMBL/GenBank/DDBJ whole genome shotgun (WGS) entry which is preliminary data.</text>
</comment>
<feature type="repeat" description="ANK" evidence="3">
    <location>
        <begin position="477"/>
        <end position="509"/>
    </location>
</feature>
<feature type="repeat" description="ANK" evidence="3">
    <location>
        <begin position="278"/>
        <end position="310"/>
    </location>
</feature>
<feature type="repeat" description="ANK" evidence="3">
    <location>
        <begin position="543"/>
        <end position="569"/>
    </location>
</feature>
<sequence>MKPGAFLLILRPTEGGFEALLQCRAEHMRDAGTWGLIGGELDPMERWLYTSAGVADDLRCRVLRRAALREALEEMGGASEMPQTQILFEPMCVQVSSDGQAVRLPRSSGAWPVPAGLAFFELDAQRSRCLRVGYMDTFVFVYVMLGWMAGRAKMIHVLSSTGRLLLALDPDLFRARNAGDRSLLEDMPALGFTEIVKDEVRARKAIPYLRQKLMHHGRVVPFHLSWEELEKPREVELHVLDYVNVAGDRLRQMAEAGLIEEAEACLMLPQEPNAADQKGETAALKASREGHMEMMQLLAYADADLNMPDLRGNTPLIEAARRGHRDIAEFLLESPSVDQDHCNAWGEFPAYLAANHNHHEILRLLLDAKAHKDKPLDDGTTPLIIAATVGHAESVSALLRSGASKNKADLQGVTPLFAAAEAGHSPVVHLLLQAGADRYKATSLGQAPLFAAAQAGHHETVKLLVEGRRGDKDARYNGATALYVAALKGHVEVVNCLIEAGVDKDAATPSNETPLFVAALRNQDEIVRILTRAHADLNKATVDGATPLLVAAQEGHRSIVRTLLEAGADHSKRMLTGETPIALAKDDVTKDLFFTTRTIRPNLSRMGWA</sequence>
<dbReference type="PANTHER" id="PTHR24123">
    <property type="entry name" value="ANKYRIN REPEAT-CONTAINING"/>
    <property type="match status" value="1"/>
</dbReference>
<dbReference type="InterPro" id="IPR051165">
    <property type="entry name" value="Multifunctional_ANK_Repeat"/>
</dbReference>
<dbReference type="SUPFAM" id="SSF48403">
    <property type="entry name" value="Ankyrin repeat"/>
    <property type="match status" value="1"/>
</dbReference>
<dbReference type="Gene3D" id="1.25.40.20">
    <property type="entry name" value="Ankyrin repeat-containing domain"/>
    <property type="match status" value="3"/>
</dbReference>
<evidence type="ECO:0000256" key="1">
    <source>
        <dbReference type="ARBA" id="ARBA00022737"/>
    </source>
</evidence>
<dbReference type="Gene3D" id="3.90.79.10">
    <property type="entry name" value="Nucleoside Triphosphate Pyrophosphohydrolase"/>
    <property type="match status" value="1"/>
</dbReference>
<feature type="repeat" description="ANK" evidence="3">
    <location>
        <begin position="411"/>
        <end position="437"/>
    </location>
</feature>
<keyword evidence="2 3" id="KW-0040">ANK repeat</keyword>
<gene>
    <name evidence="4" type="ORF">EVOR1521_LOCUS23134</name>
</gene>
<feature type="repeat" description="ANK" evidence="3">
    <location>
        <begin position="510"/>
        <end position="542"/>
    </location>
</feature>
<dbReference type="PROSITE" id="PS50297">
    <property type="entry name" value="ANK_REP_REGION"/>
    <property type="match status" value="6"/>
</dbReference>
<evidence type="ECO:0000313" key="5">
    <source>
        <dbReference type="Proteomes" id="UP001178507"/>
    </source>
</evidence>
<accession>A0AA36J6R0</accession>
<proteinExistence type="predicted"/>
<dbReference type="Proteomes" id="UP001178507">
    <property type="component" value="Unassembled WGS sequence"/>
</dbReference>
<dbReference type="InterPro" id="IPR002110">
    <property type="entry name" value="Ankyrin_rpt"/>
</dbReference>
<dbReference type="InterPro" id="IPR036770">
    <property type="entry name" value="Ankyrin_rpt-contain_sf"/>
</dbReference>
<dbReference type="PRINTS" id="PR01415">
    <property type="entry name" value="ANKYRIN"/>
</dbReference>
<keyword evidence="1" id="KW-0677">Repeat</keyword>
<feature type="repeat" description="ANK" evidence="3">
    <location>
        <begin position="311"/>
        <end position="333"/>
    </location>
</feature>
<organism evidence="4 5">
    <name type="scientific">Effrenium voratum</name>
    <dbReference type="NCBI Taxonomy" id="2562239"/>
    <lineage>
        <taxon>Eukaryota</taxon>
        <taxon>Sar</taxon>
        <taxon>Alveolata</taxon>
        <taxon>Dinophyceae</taxon>
        <taxon>Suessiales</taxon>
        <taxon>Symbiodiniaceae</taxon>
        <taxon>Effrenium</taxon>
    </lineage>
</organism>
<dbReference type="PROSITE" id="PS50088">
    <property type="entry name" value="ANK_REPEAT"/>
    <property type="match status" value="7"/>
</dbReference>
<evidence type="ECO:0000313" key="4">
    <source>
        <dbReference type="EMBL" id="CAJ1399630.1"/>
    </source>
</evidence>
<dbReference type="InterPro" id="IPR015797">
    <property type="entry name" value="NUDIX_hydrolase-like_dom_sf"/>
</dbReference>
<reference evidence="4" key="1">
    <citation type="submission" date="2023-08" db="EMBL/GenBank/DDBJ databases">
        <authorList>
            <person name="Chen Y."/>
            <person name="Shah S."/>
            <person name="Dougan E. K."/>
            <person name="Thang M."/>
            <person name="Chan C."/>
        </authorList>
    </citation>
    <scope>NUCLEOTIDE SEQUENCE</scope>
</reference>
<dbReference type="EMBL" id="CAUJNA010003343">
    <property type="protein sequence ID" value="CAJ1399630.1"/>
    <property type="molecule type" value="Genomic_DNA"/>
</dbReference>
<evidence type="ECO:0000256" key="2">
    <source>
        <dbReference type="ARBA" id="ARBA00023043"/>
    </source>
</evidence>
<name>A0AA36J6R0_9DINO</name>
<protein>
    <submittedName>
        <fullName evidence="4">Uncharacterized protein</fullName>
    </submittedName>
</protein>
<evidence type="ECO:0000256" key="3">
    <source>
        <dbReference type="PROSITE-ProRule" id="PRU00023"/>
    </source>
</evidence>
<feature type="repeat" description="ANK" evidence="3">
    <location>
        <begin position="378"/>
        <end position="410"/>
    </location>
</feature>